<dbReference type="Proteomes" id="UP000748531">
    <property type="component" value="Unassembled WGS sequence"/>
</dbReference>
<gene>
    <name evidence="2" type="ORF">PHET_10377</name>
</gene>
<feature type="region of interest" description="Disordered" evidence="1">
    <location>
        <begin position="1113"/>
        <end position="1148"/>
    </location>
</feature>
<name>A0A8J4T7N9_9TREM</name>
<feature type="region of interest" description="Disordered" evidence="1">
    <location>
        <begin position="1220"/>
        <end position="1275"/>
    </location>
</feature>
<evidence type="ECO:0000313" key="3">
    <source>
        <dbReference type="Proteomes" id="UP000748531"/>
    </source>
</evidence>
<dbReference type="OrthoDB" id="6249346at2759"/>
<reference evidence="2" key="1">
    <citation type="submission" date="2019-05" db="EMBL/GenBank/DDBJ databases">
        <title>Annotation for the trematode Paragonimus heterotremus.</title>
        <authorList>
            <person name="Choi Y.-J."/>
        </authorList>
    </citation>
    <scope>NUCLEOTIDE SEQUENCE</scope>
    <source>
        <strain evidence="2">LC</strain>
    </source>
</reference>
<feature type="region of interest" description="Disordered" evidence="1">
    <location>
        <begin position="937"/>
        <end position="960"/>
    </location>
</feature>
<feature type="region of interest" description="Disordered" evidence="1">
    <location>
        <begin position="1024"/>
        <end position="1091"/>
    </location>
</feature>
<evidence type="ECO:0000256" key="1">
    <source>
        <dbReference type="SAM" id="MobiDB-lite"/>
    </source>
</evidence>
<feature type="compositionally biased region" description="Basic and acidic residues" evidence="1">
    <location>
        <begin position="1121"/>
        <end position="1131"/>
    </location>
</feature>
<proteinExistence type="predicted"/>
<comment type="caution">
    <text evidence="2">The sequence shown here is derived from an EMBL/GenBank/DDBJ whole genome shotgun (WGS) entry which is preliminary data.</text>
</comment>
<feature type="compositionally biased region" description="Polar residues" evidence="1">
    <location>
        <begin position="1076"/>
        <end position="1091"/>
    </location>
</feature>
<feature type="compositionally biased region" description="Basic and acidic residues" evidence="1">
    <location>
        <begin position="1042"/>
        <end position="1052"/>
    </location>
</feature>
<protein>
    <submittedName>
        <fullName evidence="2">Uncharacterized protein</fullName>
    </submittedName>
</protein>
<organism evidence="2 3">
    <name type="scientific">Paragonimus heterotremus</name>
    <dbReference type="NCBI Taxonomy" id="100268"/>
    <lineage>
        <taxon>Eukaryota</taxon>
        <taxon>Metazoa</taxon>
        <taxon>Spiralia</taxon>
        <taxon>Lophotrochozoa</taxon>
        <taxon>Platyhelminthes</taxon>
        <taxon>Trematoda</taxon>
        <taxon>Digenea</taxon>
        <taxon>Plagiorchiida</taxon>
        <taxon>Troglotremata</taxon>
        <taxon>Troglotrematidae</taxon>
        <taxon>Paragonimus</taxon>
    </lineage>
</organism>
<feature type="compositionally biased region" description="Polar residues" evidence="1">
    <location>
        <begin position="1249"/>
        <end position="1265"/>
    </location>
</feature>
<evidence type="ECO:0000313" key="2">
    <source>
        <dbReference type="EMBL" id="KAF5396629.1"/>
    </source>
</evidence>
<feature type="compositionally biased region" description="Polar residues" evidence="1">
    <location>
        <begin position="1227"/>
        <end position="1237"/>
    </location>
</feature>
<sequence>MLSTGDRNNPVGGQNKAADIILHTGTKFVRIKPPRLPALFVVRLGIEVPTWNTGLVDGTHEDILQISMPDMKSDDIPTELLSTCLKRIAIHSPKWQILSIDERTAFSIEEQLEWLKDCLVHASTSDNSKHFCFELWKQQSETESERFQSVTQLLQGLFNQVNALTFNIPFCTVQMVRKTVGVCLMLLLQTMKNRLDEILRTQMTSTSYHACVALDDSPESPSGTRSRWSSKFPKQYNPDSLIDTNGELLPAEIVSVNLPCTPTMAATQDFEAKFTSSPFAKSISSFGLTSEFWESSPVVRPTVPTLTVSHYIVGDQKRLKRSRSSSPLVLHHIRSDANADRLFDLMSGPANCRQTLVNEDRSTNYQKHEQFKHLCKIPWRHSTPEGLDHLQYYRLTFSPPTLPENAEENSLFHYSDRQHRPEDQKAIIVLDSSTMPQGDHLPGYTVREQLGVQIISIIIRAILAKTRNSLIQCSDCFSRSVSDPSVIGQVQTFIDQAIAITVTHTMNTNLRGSPAQLSQLVTSAPINVSLVMDKLLLYSLLAEDFLEPKKKSHEFNLPGEYRINQSAKELVQRVSKVINVVLDEETSETEITRNLTRHVLRLAIPAVRFAVEQLLVQSDTRPLWNSRKRFSSQPELLDHQTALSRQQHQPLTWSTTVIPTISLTQPVKASKSPTEPVASDLNSNSPMALERAESADIGHVCSRQTGRYSRSPAVQCRADTLLDSKQECLDQQGFKQPNDATNPTRLSLDAEELSCLLLSCADVEYLSPQPLTHNELSSPEKMARRYLSVLSSRSEYVTDLENEYTSTTSSSYVEPVRRPEVKPKFVSGETCKISVQVVFGSSLGTDQSACQIKVSSGQNVLTNSTLVDYGADNSSTVTLCKNCSEQLLRCIKHTDCGSQIGYTSNRLYIQSTVAHSNANIFDRVESRQSRVNFMDRRPSKQNSVNTTHITDHPKNIDPPTRSNCVSAIRLNSEEEEISYEVNAQLMDENEAEVTVNYGANEHQLTGSPPRQAFNLPAVNQTSFVSTQGDAEMKPVSLYTADKSNRRENGNRRERTKTRTNPSEWRRPALSKKNKAQHFSPSNMSKVPNTQSSVGGVRMMVQCNKASTCSKIPKGQLYMSNRKSDHKGDEKGQPTPELNPLDCDASKQDQDLSMPKCLDETFLTSANPCTQPSSHPSMDPFYSCLEELRECLVRAESRLDAVSQLAAHDMYQEDLRHTGDRTLCTRKPSGNLTSSQIKRSVVTKHKGRWPSTSQLVSSDSTRQAESSLPEKHPSKSDVTYISANQCVARTLPNCESLHNHRCYQLNNLTTATTARWTVDEIRSRGPAHFPGPCMELPIRKPPSGKRVVAHLDGTSYQLLYAKRSNTTNAPTQGRWVKAPTRSPRGRIAEVLTQNSPRQTQRLCTLTASIVH</sequence>
<accession>A0A8J4T7N9</accession>
<keyword evidence="3" id="KW-1185">Reference proteome</keyword>
<dbReference type="EMBL" id="LUCH01007706">
    <property type="protein sequence ID" value="KAF5396629.1"/>
    <property type="molecule type" value="Genomic_DNA"/>
</dbReference>